<feature type="compositionally biased region" description="Basic and acidic residues" evidence="1">
    <location>
        <begin position="37"/>
        <end position="46"/>
    </location>
</feature>
<dbReference type="EMBL" id="VSWC01000105">
    <property type="protein sequence ID" value="KAA1087384.1"/>
    <property type="molecule type" value="Genomic_DNA"/>
</dbReference>
<dbReference type="AlphaFoldDB" id="A0A5B0NFN7"/>
<dbReference type="Proteomes" id="UP000324748">
    <property type="component" value="Unassembled WGS sequence"/>
</dbReference>
<sequence>MVDSEPDVHKHSIQSELKEKLKVEADLAQQATLQRQIEGREYRRGGTETSSSEGIPSDELV</sequence>
<keyword evidence="3" id="KW-1185">Reference proteome</keyword>
<accession>A0A5B0NFN7</accession>
<reference evidence="2 3" key="1">
    <citation type="submission" date="2019-05" db="EMBL/GenBank/DDBJ databases">
        <title>Emergence of the Ug99 lineage of the wheat stem rust pathogen through somatic hybridization.</title>
        <authorList>
            <person name="Li F."/>
            <person name="Upadhyaya N.M."/>
            <person name="Sperschneider J."/>
            <person name="Matny O."/>
            <person name="Nguyen-Phuc H."/>
            <person name="Mago R."/>
            <person name="Raley C."/>
            <person name="Miller M.E."/>
            <person name="Silverstein K.A.T."/>
            <person name="Henningsen E."/>
            <person name="Hirsch C.D."/>
            <person name="Visser B."/>
            <person name="Pretorius Z.A."/>
            <person name="Steffenson B.J."/>
            <person name="Schwessinger B."/>
            <person name="Dodds P.N."/>
            <person name="Figueroa M."/>
        </authorList>
    </citation>
    <scope>NUCLEOTIDE SEQUENCE [LARGE SCALE GENOMIC DNA]</scope>
    <source>
        <strain evidence="2">21-0</strain>
    </source>
</reference>
<comment type="caution">
    <text evidence="2">The sequence shown here is derived from an EMBL/GenBank/DDBJ whole genome shotgun (WGS) entry which is preliminary data.</text>
</comment>
<gene>
    <name evidence="2" type="ORF">PGT21_030379</name>
</gene>
<evidence type="ECO:0000313" key="2">
    <source>
        <dbReference type="EMBL" id="KAA1087384.1"/>
    </source>
</evidence>
<organism evidence="2 3">
    <name type="scientific">Puccinia graminis f. sp. tritici</name>
    <dbReference type="NCBI Taxonomy" id="56615"/>
    <lineage>
        <taxon>Eukaryota</taxon>
        <taxon>Fungi</taxon>
        <taxon>Dikarya</taxon>
        <taxon>Basidiomycota</taxon>
        <taxon>Pucciniomycotina</taxon>
        <taxon>Pucciniomycetes</taxon>
        <taxon>Pucciniales</taxon>
        <taxon>Pucciniaceae</taxon>
        <taxon>Puccinia</taxon>
    </lineage>
</organism>
<proteinExistence type="predicted"/>
<feature type="region of interest" description="Disordered" evidence="1">
    <location>
        <begin position="34"/>
        <end position="61"/>
    </location>
</feature>
<evidence type="ECO:0000313" key="3">
    <source>
        <dbReference type="Proteomes" id="UP000324748"/>
    </source>
</evidence>
<evidence type="ECO:0000256" key="1">
    <source>
        <dbReference type="SAM" id="MobiDB-lite"/>
    </source>
</evidence>
<protein>
    <submittedName>
        <fullName evidence="2">Uncharacterized protein</fullName>
    </submittedName>
</protein>
<name>A0A5B0NFN7_PUCGR</name>